<dbReference type="EMBL" id="BBMR01000005">
    <property type="protein sequence ID" value="GAL20134.1"/>
    <property type="molecule type" value="Genomic_DNA"/>
</dbReference>
<sequence>MLAEASHNSDSISYGIYVDSQPAGLISIIDPRILEAEDEYFQKDHLYIWRVMIDHRFQGNGLGEQAIHFGKQYAALVGLNGVSLTTMDLEKGNALPFYQKLGFKPTGRRLDDEIELIFSSNQQHAEET</sequence>
<dbReference type="SUPFAM" id="SSF55729">
    <property type="entry name" value="Acyl-CoA N-acyltransferases (Nat)"/>
    <property type="match status" value="1"/>
</dbReference>
<dbReference type="InterPro" id="IPR000182">
    <property type="entry name" value="GNAT_dom"/>
</dbReference>
<protein>
    <recommendedName>
        <fullName evidence="1">N-acetyltransferase domain-containing protein</fullName>
    </recommendedName>
</protein>
<organism evidence="2 3">
    <name type="scientific">Vibrio maritimus</name>
    <dbReference type="NCBI Taxonomy" id="990268"/>
    <lineage>
        <taxon>Bacteria</taxon>
        <taxon>Pseudomonadati</taxon>
        <taxon>Pseudomonadota</taxon>
        <taxon>Gammaproteobacteria</taxon>
        <taxon>Vibrionales</taxon>
        <taxon>Vibrionaceae</taxon>
        <taxon>Vibrio</taxon>
    </lineage>
</organism>
<dbReference type="InterPro" id="IPR016181">
    <property type="entry name" value="Acyl_CoA_acyltransferase"/>
</dbReference>
<reference evidence="2 3" key="1">
    <citation type="submission" date="2014-09" db="EMBL/GenBank/DDBJ databases">
        <title>Vibrio maritimus JCM 19235. (C45) whole genome shotgun sequence.</title>
        <authorList>
            <person name="Sawabe T."/>
            <person name="Meirelles P."/>
            <person name="Nakanishi M."/>
            <person name="Sayaka M."/>
            <person name="Hattori M."/>
            <person name="Ohkuma M."/>
        </authorList>
    </citation>
    <scope>NUCLEOTIDE SEQUENCE [LARGE SCALE GENOMIC DNA]</scope>
    <source>
        <strain evidence="3">JCM19235</strain>
    </source>
</reference>
<evidence type="ECO:0000313" key="3">
    <source>
        <dbReference type="Proteomes" id="UP000029228"/>
    </source>
</evidence>
<evidence type="ECO:0000313" key="2">
    <source>
        <dbReference type="EMBL" id="GAL20134.1"/>
    </source>
</evidence>
<feature type="domain" description="N-acetyltransferase" evidence="1">
    <location>
        <begin position="1"/>
        <end position="123"/>
    </location>
</feature>
<proteinExistence type="predicted"/>
<dbReference type="AlphaFoldDB" id="A0A090S0X1"/>
<dbReference type="Proteomes" id="UP000029228">
    <property type="component" value="Unassembled WGS sequence"/>
</dbReference>
<dbReference type="STRING" id="990268.JCM19235_4334"/>
<dbReference type="Gene3D" id="3.40.630.30">
    <property type="match status" value="1"/>
</dbReference>
<dbReference type="Pfam" id="PF00583">
    <property type="entry name" value="Acetyltransf_1"/>
    <property type="match status" value="1"/>
</dbReference>
<evidence type="ECO:0000259" key="1">
    <source>
        <dbReference type="PROSITE" id="PS51186"/>
    </source>
</evidence>
<comment type="caution">
    <text evidence="2">The sequence shown here is derived from an EMBL/GenBank/DDBJ whole genome shotgun (WGS) entry which is preliminary data.</text>
</comment>
<dbReference type="PROSITE" id="PS51186">
    <property type="entry name" value="GNAT"/>
    <property type="match status" value="1"/>
</dbReference>
<name>A0A090S0X1_9VIBR</name>
<keyword evidence="3" id="KW-1185">Reference proteome</keyword>
<dbReference type="CDD" id="cd04301">
    <property type="entry name" value="NAT_SF"/>
    <property type="match status" value="1"/>
</dbReference>
<gene>
    <name evidence="2" type="ORF">JCM19235_4334</name>
</gene>
<accession>A0A090S0X1</accession>
<dbReference type="GO" id="GO:0016747">
    <property type="term" value="F:acyltransferase activity, transferring groups other than amino-acyl groups"/>
    <property type="evidence" value="ECO:0007669"/>
    <property type="project" value="InterPro"/>
</dbReference>